<dbReference type="EMBL" id="JAQIPB010000012">
    <property type="protein sequence ID" value="MDA7418865.1"/>
    <property type="molecule type" value="Genomic_DNA"/>
</dbReference>
<keyword evidence="3" id="KW-1185">Reference proteome</keyword>
<organism evidence="2 3">
    <name type="scientific">Xenophilus arseniciresistens</name>
    <dbReference type="NCBI Taxonomy" id="1283306"/>
    <lineage>
        <taxon>Bacteria</taxon>
        <taxon>Pseudomonadati</taxon>
        <taxon>Pseudomonadota</taxon>
        <taxon>Betaproteobacteria</taxon>
        <taxon>Burkholderiales</taxon>
        <taxon>Comamonadaceae</taxon>
        <taxon>Xenophilus</taxon>
    </lineage>
</organism>
<proteinExistence type="predicted"/>
<dbReference type="Pfam" id="PF01814">
    <property type="entry name" value="Hemerythrin"/>
    <property type="match status" value="1"/>
</dbReference>
<dbReference type="InterPro" id="IPR012312">
    <property type="entry name" value="Hemerythrin-like"/>
</dbReference>
<dbReference type="PANTHER" id="PTHR35585">
    <property type="entry name" value="HHE DOMAIN PROTEIN (AFU_ORTHOLOGUE AFUA_4G00730)"/>
    <property type="match status" value="1"/>
</dbReference>
<gene>
    <name evidence="2" type="ORF">PGB34_21045</name>
</gene>
<evidence type="ECO:0000313" key="3">
    <source>
        <dbReference type="Proteomes" id="UP001212602"/>
    </source>
</evidence>
<dbReference type="Gene3D" id="1.20.120.520">
    <property type="entry name" value="nmb1532 protein domain like"/>
    <property type="match status" value="1"/>
</dbReference>
<accession>A0AAE3T1R1</accession>
<dbReference type="AlphaFoldDB" id="A0AAE3T1R1"/>
<evidence type="ECO:0000313" key="2">
    <source>
        <dbReference type="EMBL" id="MDA7418865.1"/>
    </source>
</evidence>
<name>A0AAE3T1R1_9BURK</name>
<feature type="domain" description="Hemerythrin-like" evidence="1">
    <location>
        <begin position="7"/>
        <end position="122"/>
    </location>
</feature>
<protein>
    <submittedName>
        <fullName evidence="2">Hemerythrin domain-containing protein</fullName>
    </submittedName>
</protein>
<sequence length="155" mass="18111">MQQAQETIYDALRASHETQRSLCRRLLRSQPGPARKALFDALCVELAAHEAAEERYLYVPMLMHDLGLDASRHALHEHHQLDELVEELQKNDCDARGWMNTARALSRKVHHHLREEERRFFQVSGKLLSDSQKTRLARQYQRDFSRMQQQLAAPA</sequence>
<reference evidence="2" key="1">
    <citation type="submission" date="2023-01" db="EMBL/GenBank/DDBJ databases">
        <title>Xenophilus mangrovi sp. nov., isolated from soil of Mangrove nature reserve.</title>
        <authorList>
            <person name="Xu S."/>
            <person name="Liu Z."/>
            <person name="Xu Y."/>
        </authorList>
    </citation>
    <scope>NUCLEOTIDE SEQUENCE</scope>
    <source>
        <strain evidence="2">YW8</strain>
    </source>
</reference>
<evidence type="ECO:0000259" key="1">
    <source>
        <dbReference type="Pfam" id="PF01814"/>
    </source>
</evidence>
<dbReference type="Proteomes" id="UP001212602">
    <property type="component" value="Unassembled WGS sequence"/>
</dbReference>
<dbReference type="PANTHER" id="PTHR35585:SF1">
    <property type="entry name" value="HHE DOMAIN PROTEIN (AFU_ORTHOLOGUE AFUA_4G00730)"/>
    <property type="match status" value="1"/>
</dbReference>
<dbReference type="RefSeq" id="WP_271430068.1">
    <property type="nucleotide sequence ID" value="NZ_JAQIPB010000012.1"/>
</dbReference>
<comment type="caution">
    <text evidence="2">The sequence shown here is derived from an EMBL/GenBank/DDBJ whole genome shotgun (WGS) entry which is preliminary data.</text>
</comment>